<sequence>MFQAPRRLGVATSTGKGYYWECTGTNLHKSGLEETIKGVLNKAGSNPFCQYTAAGTCGQYNDIKKRTQSRHLLKLAGGVSAHFWTAGSIMNTVGFAIRSSLLKALCETPCGISPCLMKLQLALVDGNAATFINCYAPKLCSTQEEKDSFYEQLSDADQNNGSSISETCQKIHRVVRTKKLDVAKLGDDKIKKSFRRFLDTALATPQHLKQIAADLNTLLNQIKPAVETSKSNNIFGLSNNTSLPITQSNPWATNGTKKPSNQLSEAEQWLNSTASHIDPFAAAPNVLGLKNQQLQQQQQQLLMNQPQQLLAQNLAQQQLLQQQRQLLASLSNSTSLEQPVTGFQTTSLSTTGSDIPLQQPSKSFQNHQPNQQSLSTQLQLLQLQQTLQQQKMQQQQQPQLKQTLQQLQQTLQKQLQQSPTKLLQQSKQQKPFQQPLNNLTLQQQLQQQQLVQIQQQLQQQIQLQELKQLELQLQLQQQQKCKLGGLNQSNNHNSEEDDQSSDDIVLQIQQNQTSLEMNRKQLLSNLQQQLLLSNGSS</sequence>
<accession>T1EQ22</accession>
<reference evidence="4" key="3">
    <citation type="submission" date="2015-06" db="UniProtKB">
        <authorList>
            <consortium name="EnsemblMetazoa"/>
        </authorList>
    </citation>
    <scope>IDENTIFICATION</scope>
</reference>
<proteinExistence type="predicted"/>
<keyword evidence="5" id="KW-1185">Reference proteome</keyword>
<dbReference type="InParanoid" id="T1EQ22"/>
<dbReference type="CTD" id="20198672"/>
<organism evidence="4 5">
    <name type="scientific">Helobdella robusta</name>
    <name type="common">Californian leech</name>
    <dbReference type="NCBI Taxonomy" id="6412"/>
    <lineage>
        <taxon>Eukaryota</taxon>
        <taxon>Metazoa</taxon>
        <taxon>Spiralia</taxon>
        <taxon>Lophotrochozoa</taxon>
        <taxon>Annelida</taxon>
        <taxon>Clitellata</taxon>
        <taxon>Hirudinea</taxon>
        <taxon>Rhynchobdellida</taxon>
        <taxon>Glossiphoniidae</taxon>
        <taxon>Helobdella</taxon>
    </lineage>
</organism>
<dbReference type="KEGG" id="hro:HELRODRAFT_160294"/>
<dbReference type="HOGENOM" id="CLU_507433_0_0_1"/>
<dbReference type="GeneID" id="20198672"/>
<dbReference type="EnsemblMetazoa" id="HelroT160294">
    <property type="protein sequence ID" value="HelroP160294"/>
    <property type="gene ID" value="HelroG160294"/>
</dbReference>
<dbReference type="AlphaFoldDB" id="T1EQ22"/>
<name>T1EQ22_HELRO</name>
<dbReference type="EMBL" id="KB096324">
    <property type="protein sequence ID" value="ESO06147.1"/>
    <property type="molecule type" value="Genomic_DNA"/>
</dbReference>
<evidence type="ECO:0000313" key="5">
    <source>
        <dbReference type="Proteomes" id="UP000015101"/>
    </source>
</evidence>
<reference evidence="3 5" key="2">
    <citation type="journal article" date="2013" name="Nature">
        <title>Insights into bilaterian evolution from three spiralian genomes.</title>
        <authorList>
            <person name="Simakov O."/>
            <person name="Marletaz F."/>
            <person name="Cho S.J."/>
            <person name="Edsinger-Gonzales E."/>
            <person name="Havlak P."/>
            <person name="Hellsten U."/>
            <person name="Kuo D.H."/>
            <person name="Larsson T."/>
            <person name="Lv J."/>
            <person name="Arendt D."/>
            <person name="Savage R."/>
            <person name="Osoegawa K."/>
            <person name="de Jong P."/>
            <person name="Grimwood J."/>
            <person name="Chapman J.A."/>
            <person name="Shapiro H."/>
            <person name="Aerts A."/>
            <person name="Otillar R.P."/>
            <person name="Terry A.Y."/>
            <person name="Boore J.L."/>
            <person name="Grigoriev I.V."/>
            <person name="Lindberg D.R."/>
            <person name="Seaver E.C."/>
            <person name="Weisblat D.A."/>
            <person name="Putnam N.H."/>
            <person name="Rokhsar D.S."/>
        </authorList>
    </citation>
    <scope>NUCLEOTIDE SEQUENCE</scope>
</reference>
<dbReference type="EMBL" id="AMQM01000561">
    <property type="status" value="NOT_ANNOTATED_CDS"/>
    <property type="molecule type" value="Genomic_DNA"/>
</dbReference>
<evidence type="ECO:0000256" key="1">
    <source>
        <dbReference type="SAM" id="Coils"/>
    </source>
</evidence>
<evidence type="ECO:0000313" key="3">
    <source>
        <dbReference type="EMBL" id="ESO06147.1"/>
    </source>
</evidence>
<feature type="region of interest" description="Disordered" evidence="2">
    <location>
        <begin position="338"/>
        <end position="370"/>
    </location>
</feature>
<protein>
    <submittedName>
        <fullName evidence="3 4">Uncharacterized protein</fullName>
    </submittedName>
</protein>
<feature type="compositionally biased region" description="Polar residues" evidence="2">
    <location>
        <begin position="338"/>
        <end position="367"/>
    </location>
</feature>
<feature type="coiled-coil region" evidence="1">
    <location>
        <begin position="397"/>
        <end position="479"/>
    </location>
</feature>
<reference evidence="5" key="1">
    <citation type="submission" date="2012-12" db="EMBL/GenBank/DDBJ databases">
        <authorList>
            <person name="Hellsten U."/>
            <person name="Grimwood J."/>
            <person name="Chapman J.A."/>
            <person name="Shapiro H."/>
            <person name="Aerts A."/>
            <person name="Otillar R.P."/>
            <person name="Terry A.Y."/>
            <person name="Boore J.L."/>
            <person name="Simakov O."/>
            <person name="Marletaz F."/>
            <person name="Cho S.-J."/>
            <person name="Edsinger-Gonzales E."/>
            <person name="Havlak P."/>
            <person name="Kuo D.-H."/>
            <person name="Larsson T."/>
            <person name="Lv J."/>
            <person name="Arendt D."/>
            <person name="Savage R."/>
            <person name="Osoegawa K."/>
            <person name="de Jong P."/>
            <person name="Lindberg D.R."/>
            <person name="Seaver E.C."/>
            <person name="Weisblat D.A."/>
            <person name="Putnam N.H."/>
            <person name="Grigoriev I.V."/>
            <person name="Rokhsar D.S."/>
        </authorList>
    </citation>
    <scope>NUCLEOTIDE SEQUENCE</scope>
</reference>
<gene>
    <name evidence="4" type="primary">20198672</name>
    <name evidence="3" type="ORF">HELRODRAFT_160294</name>
</gene>
<dbReference type="RefSeq" id="XP_009015515.1">
    <property type="nucleotide sequence ID" value="XM_009017267.1"/>
</dbReference>
<evidence type="ECO:0000256" key="2">
    <source>
        <dbReference type="SAM" id="MobiDB-lite"/>
    </source>
</evidence>
<evidence type="ECO:0000313" key="4">
    <source>
        <dbReference type="EnsemblMetazoa" id="HelroP160294"/>
    </source>
</evidence>
<dbReference type="Proteomes" id="UP000015101">
    <property type="component" value="Unassembled WGS sequence"/>
</dbReference>
<keyword evidence="1" id="KW-0175">Coiled coil</keyword>